<protein>
    <submittedName>
        <fullName evidence="1">Uncharacterized protein</fullName>
    </submittedName>
</protein>
<dbReference type="EMBL" id="CM041538">
    <property type="protein sequence ID" value="KAI3368115.1"/>
    <property type="molecule type" value="Genomic_DNA"/>
</dbReference>
<gene>
    <name evidence="1" type="ORF">L3Q82_007842</name>
</gene>
<evidence type="ECO:0000313" key="2">
    <source>
        <dbReference type="Proteomes" id="UP000831701"/>
    </source>
</evidence>
<name>A0ACB8WK62_9TELE</name>
<sequence>MTAEAILRLVNDPVLPFYPLDIALDVQNKLKVAAVLPFYAEVLLRLLENRLFIKKKCKFHASQVSFLRFILKEGQVQVDPEKVIAVAEWPTPTNQKLLQCFLGFDNFYRHFVRNYSQEAAPLTALTSPSCPFT</sequence>
<proteinExistence type="predicted"/>
<dbReference type="Proteomes" id="UP000831701">
    <property type="component" value="Chromosome 8"/>
</dbReference>
<keyword evidence="2" id="KW-1185">Reference proteome</keyword>
<accession>A0ACB8WK62</accession>
<reference evidence="1" key="1">
    <citation type="submission" date="2022-04" db="EMBL/GenBank/DDBJ databases">
        <title>Jade perch genome.</title>
        <authorList>
            <person name="Chao B."/>
        </authorList>
    </citation>
    <scope>NUCLEOTIDE SEQUENCE</scope>
    <source>
        <strain evidence="1">CB-2022</strain>
    </source>
</reference>
<evidence type="ECO:0000313" key="1">
    <source>
        <dbReference type="EMBL" id="KAI3368115.1"/>
    </source>
</evidence>
<organism evidence="1 2">
    <name type="scientific">Scortum barcoo</name>
    <name type="common">barcoo grunter</name>
    <dbReference type="NCBI Taxonomy" id="214431"/>
    <lineage>
        <taxon>Eukaryota</taxon>
        <taxon>Metazoa</taxon>
        <taxon>Chordata</taxon>
        <taxon>Craniata</taxon>
        <taxon>Vertebrata</taxon>
        <taxon>Euteleostomi</taxon>
        <taxon>Actinopterygii</taxon>
        <taxon>Neopterygii</taxon>
        <taxon>Teleostei</taxon>
        <taxon>Neoteleostei</taxon>
        <taxon>Acanthomorphata</taxon>
        <taxon>Eupercaria</taxon>
        <taxon>Centrarchiformes</taxon>
        <taxon>Terapontoidei</taxon>
        <taxon>Terapontidae</taxon>
        <taxon>Scortum</taxon>
    </lineage>
</organism>
<comment type="caution">
    <text evidence="1">The sequence shown here is derived from an EMBL/GenBank/DDBJ whole genome shotgun (WGS) entry which is preliminary data.</text>
</comment>